<dbReference type="RefSeq" id="WP_394821830.1">
    <property type="nucleotide sequence ID" value="NZ_CP089984.1"/>
</dbReference>
<comment type="similarity">
    <text evidence="1">Belongs to the BlaI transcriptional regulatory family.</text>
</comment>
<dbReference type="Gene3D" id="1.10.10.10">
    <property type="entry name" value="Winged helix-like DNA-binding domain superfamily/Winged helix DNA-binding domain"/>
    <property type="match status" value="1"/>
</dbReference>
<organism evidence="5 6">
    <name type="scientific">Pendulispora albinea</name>
    <dbReference type="NCBI Taxonomy" id="2741071"/>
    <lineage>
        <taxon>Bacteria</taxon>
        <taxon>Pseudomonadati</taxon>
        <taxon>Myxococcota</taxon>
        <taxon>Myxococcia</taxon>
        <taxon>Myxococcales</taxon>
        <taxon>Sorangiineae</taxon>
        <taxon>Pendulisporaceae</taxon>
        <taxon>Pendulispora</taxon>
    </lineage>
</organism>
<evidence type="ECO:0000256" key="3">
    <source>
        <dbReference type="ARBA" id="ARBA00023125"/>
    </source>
</evidence>
<evidence type="ECO:0000313" key="5">
    <source>
        <dbReference type="EMBL" id="WXB12216.1"/>
    </source>
</evidence>
<dbReference type="InterPro" id="IPR036388">
    <property type="entry name" value="WH-like_DNA-bd_sf"/>
</dbReference>
<keyword evidence="4" id="KW-0804">Transcription</keyword>
<name>A0ABZ2LMS4_9BACT</name>
<dbReference type="Pfam" id="PF03965">
    <property type="entry name" value="Penicillinase_R"/>
    <property type="match status" value="1"/>
</dbReference>
<reference evidence="5 6" key="1">
    <citation type="submission" date="2021-12" db="EMBL/GenBank/DDBJ databases">
        <title>Discovery of the Pendulisporaceae a myxobacterial family with distinct sporulation behavior and unique specialized metabolism.</title>
        <authorList>
            <person name="Garcia R."/>
            <person name="Popoff A."/>
            <person name="Bader C.D."/>
            <person name="Loehr J."/>
            <person name="Walesch S."/>
            <person name="Walt C."/>
            <person name="Boldt J."/>
            <person name="Bunk B."/>
            <person name="Haeckl F.J.F.P.J."/>
            <person name="Gunesch A.P."/>
            <person name="Birkelbach J."/>
            <person name="Nuebel U."/>
            <person name="Pietschmann T."/>
            <person name="Bach T."/>
            <person name="Mueller R."/>
        </authorList>
    </citation>
    <scope>NUCLEOTIDE SEQUENCE [LARGE SCALE GENOMIC DNA]</scope>
    <source>
        <strain evidence="5 6">MSr11954</strain>
    </source>
</reference>
<keyword evidence="6" id="KW-1185">Reference proteome</keyword>
<accession>A0ABZ2LMS4</accession>
<gene>
    <name evidence="5" type="ORF">LZC94_30725</name>
</gene>
<evidence type="ECO:0000256" key="1">
    <source>
        <dbReference type="ARBA" id="ARBA00011046"/>
    </source>
</evidence>
<keyword evidence="2" id="KW-0805">Transcription regulation</keyword>
<proteinExistence type="inferred from homology"/>
<dbReference type="Gene3D" id="1.10.4040.10">
    <property type="entry name" value="Penicillinase repressor domain"/>
    <property type="match status" value="1"/>
</dbReference>
<dbReference type="InterPro" id="IPR036390">
    <property type="entry name" value="WH_DNA-bd_sf"/>
</dbReference>
<evidence type="ECO:0000256" key="4">
    <source>
        <dbReference type="ARBA" id="ARBA00023163"/>
    </source>
</evidence>
<sequence>MPKVPVAKSLTRREREIMDIIYRRGRATAQEVLEELPKPPSYSAVRALLRLLEERGHVTHAQEGQRYVYSAAVPRRDARKSALAHVVKTFFGGSVHQTMSALVESSRTKLSRDELDRLSEIIDRAKKEGR</sequence>
<evidence type="ECO:0000256" key="2">
    <source>
        <dbReference type="ARBA" id="ARBA00023015"/>
    </source>
</evidence>
<dbReference type="PIRSF" id="PIRSF019455">
    <property type="entry name" value="CopR_AtkY"/>
    <property type="match status" value="1"/>
</dbReference>
<keyword evidence="3" id="KW-0238">DNA-binding</keyword>
<evidence type="ECO:0000313" key="6">
    <source>
        <dbReference type="Proteomes" id="UP001370348"/>
    </source>
</evidence>
<protein>
    <submittedName>
        <fullName evidence="5">BlaI/MecI/CopY family transcriptional regulator</fullName>
    </submittedName>
</protein>
<dbReference type="EMBL" id="CP089984">
    <property type="protein sequence ID" value="WXB12216.1"/>
    <property type="molecule type" value="Genomic_DNA"/>
</dbReference>
<dbReference type="SUPFAM" id="SSF46785">
    <property type="entry name" value="Winged helix' DNA-binding domain"/>
    <property type="match status" value="1"/>
</dbReference>
<dbReference type="InterPro" id="IPR005650">
    <property type="entry name" value="BlaI_family"/>
</dbReference>
<dbReference type="Proteomes" id="UP001370348">
    <property type="component" value="Chromosome"/>
</dbReference>